<proteinExistence type="predicted"/>
<organism evidence="1 2">
    <name type="scientific">Blastococcus haudaquaticus</name>
    <dbReference type="NCBI Taxonomy" id="1938745"/>
    <lineage>
        <taxon>Bacteria</taxon>
        <taxon>Bacillati</taxon>
        <taxon>Actinomycetota</taxon>
        <taxon>Actinomycetes</taxon>
        <taxon>Geodermatophilales</taxon>
        <taxon>Geodermatophilaceae</taxon>
        <taxon>Blastococcus</taxon>
    </lineage>
</organism>
<evidence type="ECO:0000313" key="1">
    <source>
        <dbReference type="EMBL" id="SOD94424.1"/>
    </source>
</evidence>
<sequence length="201" mass="22080">MRRPRRRPVALLLASLGVLLLPGCVDVGTISSELVACQEGDDGTPSNGVVLMAQSVPTASWVPCLEGMPLGWHFSDMDVDRGSARFWLDSDRDGLHAIEVRLTRSCDTERATEIPSDRPDMRRLERVTQVTPHYVGRRFYLFDGGCITVVFNLFGENRGEPLAVATQGLGAVPRHELRTLVREESDGRLELDPPETGDGGP</sequence>
<evidence type="ECO:0000313" key="2">
    <source>
        <dbReference type="Proteomes" id="UP000219482"/>
    </source>
</evidence>
<dbReference type="RefSeq" id="WP_235003143.1">
    <property type="nucleotide sequence ID" value="NZ_OCNK01000001.1"/>
</dbReference>
<dbReference type="Proteomes" id="UP000219482">
    <property type="component" value="Unassembled WGS sequence"/>
</dbReference>
<dbReference type="AlphaFoldDB" id="A0A286GHF8"/>
<gene>
    <name evidence="1" type="ORF">SAMN06272739_0785</name>
</gene>
<keyword evidence="2" id="KW-1185">Reference proteome</keyword>
<protein>
    <submittedName>
        <fullName evidence="1">Uncharacterized protein</fullName>
    </submittedName>
</protein>
<name>A0A286GHF8_9ACTN</name>
<dbReference type="EMBL" id="OCNK01000001">
    <property type="protein sequence ID" value="SOD94424.1"/>
    <property type="molecule type" value="Genomic_DNA"/>
</dbReference>
<reference evidence="2" key="1">
    <citation type="submission" date="2017-09" db="EMBL/GenBank/DDBJ databases">
        <authorList>
            <person name="Varghese N."/>
            <person name="Submissions S."/>
        </authorList>
    </citation>
    <scope>NUCLEOTIDE SEQUENCE [LARGE SCALE GENOMIC DNA]</scope>
    <source>
        <strain evidence="2">DSM 44270</strain>
    </source>
</reference>
<accession>A0A286GHF8</accession>